<dbReference type="Gene3D" id="1.10.10.10">
    <property type="entry name" value="Winged helix-like DNA-binding domain superfamily/Winged helix DNA-binding domain"/>
    <property type="match status" value="1"/>
</dbReference>
<dbReference type="InterPro" id="IPR002182">
    <property type="entry name" value="NB-ARC"/>
</dbReference>
<dbReference type="InterPro" id="IPR051677">
    <property type="entry name" value="AfsR-DnrI-RedD_regulator"/>
</dbReference>
<dbReference type="InterPro" id="IPR011990">
    <property type="entry name" value="TPR-like_helical_dom_sf"/>
</dbReference>
<dbReference type="Pfam" id="PF03704">
    <property type="entry name" value="BTAD"/>
    <property type="match status" value="1"/>
</dbReference>
<gene>
    <name evidence="8" type="ORF">BU204_25415</name>
</gene>
<dbReference type="Proteomes" id="UP000185596">
    <property type="component" value="Unassembled WGS sequence"/>
</dbReference>
<keyword evidence="3 6" id="KW-0238">DNA-binding</keyword>
<keyword evidence="5" id="KW-0802">TPR repeat</keyword>
<feature type="DNA-binding region" description="OmpR/PhoB-type" evidence="6">
    <location>
        <begin position="2"/>
        <end position="106"/>
    </location>
</feature>
<comment type="similarity">
    <text evidence="1">Belongs to the AfsR/DnrI/RedD regulatory family.</text>
</comment>
<evidence type="ECO:0000256" key="4">
    <source>
        <dbReference type="ARBA" id="ARBA00023163"/>
    </source>
</evidence>
<accession>A0A1Q8CK78</accession>
<dbReference type="OrthoDB" id="7628974at2"/>
<dbReference type="InterPro" id="IPR005158">
    <property type="entry name" value="BTAD"/>
</dbReference>
<dbReference type="Pfam" id="PF13424">
    <property type="entry name" value="TPR_12"/>
    <property type="match status" value="2"/>
</dbReference>
<dbReference type="SMART" id="SM00382">
    <property type="entry name" value="AAA"/>
    <property type="match status" value="1"/>
</dbReference>
<dbReference type="SMART" id="SM00862">
    <property type="entry name" value="Trans_reg_C"/>
    <property type="match status" value="1"/>
</dbReference>
<dbReference type="SMART" id="SM01043">
    <property type="entry name" value="BTAD"/>
    <property type="match status" value="1"/>
</dbReference>
<evidence type="ECO:0000256" key="6">
    <source>
        <dbReference type="PROSITE-ProRule" id="PRU01091"/>
    </source>
</evidence>
<dbReference type="GO" id="GO:0006355">
    <property type="term" value="P:regulation of DNA-templated transcription"/>
    <property type="evidence" value="ECO:0007669"/>
    <property type="project" value="InterPro"/>
</dbReference>
<feature type="domain" description="OmpR/PhoB-type" evidence="7">
    <location>
        <begin position="2"/>
        <end position="106"/>
    </location>
</feature>
<dbReference type="InterPro" id="IPR027417">
    <property type="entry name" value="P-loop_NTPase"/>
</dbReference>
<dbReference type="GO" id="GO:0000160">
    <property type="term" value="P:phosphorelay signal transduction system"/>
    <property type="evidence" value="ECO:0007669"/>
    <property type="project" value="InterPro"/>
</dbReference>
<dbReference type="AlphaFoldDB" id="A0A1Q8CK78"/>
<comment type="caution">
    <text evidence="8">The sequence shown here is derived from an EMBL/GenBank/DDBJ whole genome shotgun (WGS) entry which is preliminary data.</text>
</comment>
<feature type="repeat" description="TPR" evidence="5">
    <location>
        <begin position="826"/>
        <end position="859"/>
    </location>
</feature>
<keyword evidence="4" id="KW-0804">Transcription</keyword>
<dbReference type="PANTHER" id="PTHR35807">
    <property type="entry name" value="TRANSCRIPTIONAL REGULATOR REDD-RELATED"/>
    <property type="match status" value="1"/>
</dbReference>
<protein>
    <recommendedName>
        <fullName evidence="7">OmpR/PhoB-type domain-containing protein</fullName>
    </recommendedName>
</protein>
<dbReference type="STRING" id="1912961.BU204_25415"/>
<dbReference type="InterPro" id="IPR016032">
    <property type="entry name" value="Sig_transdc_resp-reg_C-effctor"/>
</dbReference>
<evidence type="ECO:0000256" key="3">
    <source>
        <dbReference type="ARBA" id="ARBA00023125"/>
    </source>
</evidence>
<dbReference type="GO" id="GO:0043531">
    <property type="term" value="F:ADP binding"/>
    <property type="evidence" value="ECO:0007669"/>
    <property type="project" value="InterPro"/>
</dbReference>
<name>A0A1Q8CK78_9PSEU</name>
<evidence type="ECO:0000256" key="2">
    <source>
        <dbReference type="ARBA" id="ARBA00023015"/>
    </source>
</evidence>
<dbReference type="RefSeq" id="WP_075128268.1">
    <property type="nucleotide sequence ID" value="NZ_MSIE01000049.1"/>
</dbReference>
<dbReference type="Pfam" id="PF00931">
    <property type="entry name" value="NB-ARC"/>
    <property type="match status" value="1"/>
</dbReference>
<dbReference type="PROSITE" id="PS51755">
    <property type="entry name" value="OMPR_PHOB"/>
    <property type="match status" value="1"/>
</dbReference>
<evidence type="ECO:0000259" key="7">
    <source>
        <dbReference type="PROSITE" id="PS51755"/>
    </source>
</evidence>
<dbReference type="GO" id="GO:0003677">
    <property type="term" value="F:DNA binding"/>
    <property type="evidence" value="ECO:0007669"/>
    <property type="project" value="UniProtKB-UniRule"/>
</dbReference>
<keyword evidence="2" id="KW-0805">Transcription regulation</keyword>
<dbReference type="SUPFAM" id="SSF52540">
    <property type="entry name" value="P-loop containing nucleoside triphosphate hydrolases"/>
    <property type="match status" value="1"/>
</dbReference>
<proteinExistence type="inferred from homology"/>
<dbReference type="InterPro" id="IPR003593">
    <property type="entry name" value="AAA+_ATPase"/>
</dbReference>
<dbReference type="SUPFAM" id="SSF46894">
    <property type="entry name" value="C-terminal effector domain of the bipartite response regulators"/>
    <property type="match status" value="1"/>
</dbReference>
<sequence>MTGRHGTGQLRFEVLGPLQVLRDGTPVEFGRPQQRVVLAALLLNANRPLGRDRFVHAVWGPAVPEYAVNLLQKHVSGLRRLLAPPGADLARYDRVTWTDAGYVCAVRPGELDLDDFDREVERAAGARARGDSRTASRALRDALALWRGPLCAGLTAPFLDAYRDQLAERHVGVLEDRIELELTFGDRADLVPELRALVAEHPLRERLHELLMLALYRSQRQAEALAAYHDLRRHLLEELGIEPTDRLQRLQRRLLSADPALIPAAAAERPAMPEPDGRPRMAAPAVPAQLPHRIRHFVGRRDELARLRDLTRGDRRASLVTITGTAGVGKTTLALHQAHQVRGQFPDGQLYVNLRGFDGSGTQVEAGDALMGFLDALGVPSHQVPTQLDLRAALFRSVLHDRRVLLVLDNAATAEQVRPLVPASDGCLVIVTSRNSLIGLVAVDGAERVHLDLFDATEARQLLTTRLGADRLTAEPDAVEEMLISCAGLPLALGIVAARAACHASFPLAVLAGQLPAHQGELDAFRGDDESTDLRAVISWSYRVLAPDPARLFRLMGVHPGPSITVAAAASLLGESLSSAAAALTALATANLVDERSPGRYGFHDLLRAFASDEAQVAESEADRRSALHRVLFHYVRTAQCADLLINPSREPLVPVPPVPGAVAVDHEDETSALTWFSAELPVLLAIVDLPRRVRSDPDTSLLLWGLETFLDRRGYWHERQYDDGYAGYQQVLAYVGQSGDRGGEARTHIHLAWVLERQGKHRPALAHAQQALALFTAMDNKIGLAESLNAVGWCHIQLGEPEPAVDHCMRALRLHRVTGHRDGEAHTLDSLGYAYQRLGQHDKAVLYYGRAVDLWRELDVPCYEADTLTRIGDAHHARGSLGSAQDAWRQALLLFERFGHPAAAEIKSKMDAETSGGT</sequence>
<dbReference type="PROSITE" id="PS50005">
    <property type="entry name" value="TPR"/>
    <property type="match status" value="1"/>
</dbReference>
<dbReference type="InterPro" id="IPR036388">
    <property type="entry name" value="WH-like_DNA-bd_sf"/>
</dbReference>
<dbReference type="PANTHER" id="PTHR35807:SF1">
    <property type="entry name" value="TRANSCRIPTIONAL REGULATOR REDD"/>
    <property type="match status" value="1"/>
</dbReference>
<dbReference type="Gene3D" id="3.40.50.300">
    <property type="entry name" value="P-loop containing nucleotide triphosphate hydrolases"/>
    <property type="match status" value="1"/>
</dbReference>
<reference evidence="8 9" key="1">
    <citation type="submission" date="2016-12" db="EMBL/GenBank/DDBJ databases">
        <title>The draft genome sequence of Actinophytocola sp. 11-183.</title>
        <authorList>
            <person name="Wang W."/>
            <person name="Yuan L."/>
        </authorList>
    </citation>
    <scope>NUCLEOTIDE SEQUENCE [LARGE SCALE GENOMIC DNA]</scope>
    <source>
        <strain evidence="8 9">11-183</strain>
    </source>
</reference>
<evidence type="ECO:0000256" key="5">
    <source>
        <dbReference type="PROSITE-ProRule" id="PRU00339"/>
    </source>
</evidence>
<dbReference type="SMART" id="SM00028">
    <property type="entry name" value="TPR"/>
    <property type="match status" value="4"/>
</dbReference>
<dbReference type="InterPro" id="IPR001867">
    <property type="entry name" value="OmpR/PhoB-type_DNA-bd"/>
</dbReference>
<dbReference type="EMBL" id="MSIE01000049">
    <property type="protein sequence ID" value="OLF14751.1"/>
    <property type="molecule type" value="Genomic_DNA"/>
</dbReference>
<organism evidence="8 9">
    <name type="scientific">Actinophytocola xanthii</name>
    <dbReference type="NCBI Taxonomy" id="1912961"/>
    <lineage>
        <taxon>Bacteria</taxon>
        <taxon>Bacillati</taxon>
        <taxon>Actinomycetota</taxon>
        <taxon>Actinomycetes</taxon>
        <taxon>Pseudonocardiales</taxon>
        <taxon>Pseudonocardiaceae</taxon>
    </lineage>
</organism>
<dbReference type="Gene3D" id="1.25.40.10">
    <property type="entry name" value="Tetratricopeptide repeat domain"/>
    <property type="match status" value="2"/>
</dbReference>
<dbReference type="CDD" id="cd15831">
    <property type="entry name" value="BTAD"/>
    <property type="match status" value="1"/>
</dbReference>
<evidence type="ECO:0000313" key="8">
    <source>
        <dbReference type="EMBL" id="OLF14751.1"/>
    </source>
</evidence>
<dbReference type="InterPro" id="IPR019734">
    <property type="entry name" value="TPR_rpt"/>
</dbReference>
<keyword evidence="9" id="KW-1185">Reference proteome</keyword>
<dbReference type="PRINTS" id="PR00364">
    <property type="entry name" value="DISEASERSIST"/>
</dbReference>
<evidence type="ECO:0000313" key="9">
    <source>
        <dbReference type="Proteomes" id="UP000185596"/>
    </source>
</evidence>
<dbReference type="SUPFAM" id="SSF48452">
    <property type="entry name" value="TPR-like"/>
    <property type="match status" value="2"/>
</dbReference>
<evidence type="ECO:0000256" key="1">
    <source>
        <dbReference type="ARBA" id="ARBA00005820"/>
    </source>
</evidence>